<dbReference type="InterPro" id="IPR028889">
    <property type="entry name" value="USP"/>
</dbReference>
<dbReference type="InterPro" id="IPR018200">
    <property type="entry name" value="USP_CS"/>
</dbReference>
<feature type="region of interest" description="Disordered" evidence="7">
    <location>
        <begin position="1008"/>
        <end position="1028"/>
    </location>
</feature>
<evidence type="ECO:0000259" key="8">
    <source>
        <dbReference type="PROSITE" id="PS50235"/>
    </source>
</evidence>
<dbReference type="GO" id="GO:0070628">
    <property type="term" value="F:proteasome binding"/>
    <property type="evidence" value="ECO:0007669"/>
    <property type="project" value="TreeGrafter"/>
</dbReference>
<proteinExistence type="predicted"/>
<sequence length="1264" mass="139312">MASCGDDLAAIIAALILDSLPTVADSPLTVVHATDPLEPLGGGGILASRLVQDWFAGRLVYKDTQAGPPTECPALRVFPSRPGAGSDHDLVIIPSQSYDAAHDPEARGRSLLSCMCRYCRYHFVFHISPSDPGEGQEHLQHHIRECTTEWYQVSDLELSPASKLYPAQGRVRYACTLCNMNIALEMTVPRLKPEWIRTIVDEDRIREAVRVAKQEDPERYADATPAKEAHYMTTPLSTLNQYLRNILDDDGTGPQKRISFRNKTFFVQFGRDCEHIFRYLNFQEHYEEDTQDSYWVPPRLTLQEGKTPLGSPRAFFEDVRSEVQSVLDDKPPIDGQPVVLPISARGPLEKALGCDRVSSTGADLPVIGSEAHHFWTLGAPVDADEALLKFAFEKQIQRDPEHASVYVEALGGLSARRSVDLQMFVFTQQELLTRQQNDRVAAASNAGPTEKAYAHFGLSRDISGSPQYFLGVYKNYRDQSPAQRSDHRVALRHIGKDRDSQEILHEVYGTKMEISEACQFLGVEPEWPMDSIAAMAQTVASDSDIDLLIMALDTVSRSRPGDDPNRAAFENIVTELRSSRQLQDSSGAFAADHGDAGAPESSRAAVDMELPVGLGNLRNTCYLNSILQYFYSVNAVRDLALNSDLPALEPTEMNVRNLLRSGSSGGDSPSQPDLETGRAFVGHEFTRELSTLFRELDASGNSSLSPRQRLANAALLRPEELHPRSADHRAASDSGNTDAPPLPPRENPNTRVPETPMDEVETSEIASAGSSQTLVGDGVLITTTTEQSVEKRGAQVVDGADGQLPAGNAAGNTNEAEANMSKLTVEELAVELDKPNVGSDQMDVDEVMGNAIDHLRAAFRLARIGHSDAVPDPIKQAFFSTFIDNRKKTGESTWNRTSRLDRWVTAYPAQSGTRELYDALANSFDLEPLPGNLLSFTTIEQPAPHFHICIQRSDGVRKNANPIAIPETLHLDRFMHTTDTQSPLYQARRRGWDIKTRLNEVATAATNVPSGTANAGQQLPGPLKSSAQDDDIPDDVLDEYLVIGSAGSLVPLPPVADDCLPDAEDVAHDSDLKELLSQYGFVDVAAAQSCAKESPHKTDDASLLLPQADLCGFWEKFVAEETAERDRLISERDRIFSDCRDVAYRLHAVVCHAGSSASAGHYWVWIHDFEHDVWRKYNDTTVSVHSADFVFGELNTKGEPYYLAYVRADEARNLVSIPRRRQRTPPPAPPRPRSAEDIAMADADDFEVTVQHVEDTDMSSPAFA</sequence>
<reference evidence="9" key="1">
    <citation type="journal article" date="2023" name="Mol. Phylogenet. Evol.">
        <title>Genome-scale phylogeny and comparative genomics of the fungal order Sordariales.</title>
        <authorList>
            <person name="Hensen N."/>
            <person name="Bonometti L."/>
            <person name="Westerberg I."/>
            <person name="Brannstrom I.O."/>
            <person name="Guillou S."/>
            <person name="Cros-Aarteil S."/>
            <person name="Calhoun S."/>
            <person name="Haridas S."/>
            <person name="Kuo A."/>
            <person name="Mondo S."/>
            <person name="Pangilinan J."/>
            <person name="Riley R."/>
            <person name="LaButti K."/>
            <person name="Andreopoulos B."/>
            <person name="Lipzen A."/>
            <person name="Chen C."/>
            <person name="Yan M."/>
            <person name="Daum C."/>
            <person name="Ng V."/>
            <person name="Clum A."/>
            <person name="Steindorff A."/>
            <person name="Ohm R.A."/>
            <person name="Martin F."/>
            <person name="Silar P."/>
            <person name="Natvig D.O."/>
            <person name="Lalanne C."/>
            <person name="Gautier V."/>
            <person name="Ament-Velasquez S.L."/>
            <person name="Kruys A."/>
            <person name="Hutchinson M.I."/>
            <person name="Powell A.J."/>
            <person name="Barry K."/>
            <person name="Miller A.N."/>
            <person name="Grigoriev I.V."/>
            <person name="Debuchy R."/>
            <person name="Gladieux P."/>
            <person name="Hiltunen Thoren M."/>
            <person name="Johannesson H."/>
        </authorList>
    </citation>
    <scope>NUCLEOTIDE SEQUENCE</scope>
    <source>
        <strain evidence="9">CBS 123565</strain>
    </source>
</reference>
<dbReference type="AlphaFoldDB" id="A0AAN6UDJ6"/>
<evidence type="ECO:0000256" key="6">
    <source>
        <dbReference type="ARBA" id="ARBA00022807"/>
    </source>
</evidence>
<evidence type="ECO:0000256" key="4">
    <source>
        <dbReference type="ARBA" id="ARBA00022786"/>
    </source>
</evidence>
<dbReference type="GO" id="GO:0043161">
    <property type="term" value="P:proteasome-mediated ubiquitin-dependent protein catabolic process"/>
    <property type="evidence" value="ECO:0007669"/>
    <property type="project" value="InterPro"/>
</dbReference>
<evidence type="ECO:0000256" key="3">
    <source>
        <dbReference type="ARBA" id="ARBA00022670"/>
    </source>
</evidence>
<dbReference type="PANTHER" id="PTHR43982:SF6">
    <property type="entry name" value="UBIQUITIN CARBOXYL-TERMINAL HYDROLASE 2-RELATED"/>
    <property type="match status" value="1"/>
</dbReference>
<dbReference type="GO" id="GO:0061136">
    <property type="term" value="P:regulation of proteasomal protein catabolic process"/>
    <property type="evidence" value="ECO:0007669"/>
    <property type="project" value="TreeGrafter"/>
</dbReference>
<dbReference type="GO" id="GO:0016579">
    <property type="term" value="P:protein deubiquitination"/>
    <property type="evidence" value="ECO:0007669"/>
    <property type="project" value="InterPro"/>
</dbReference>
<evidence type="ECO:0000313" key="10">
    <source>
        <dbReference type="Proteomes" id="UP001304895"/>
    </source>
</evidence>
<keyword evidence="4" id="KW-0833">Ubl conjugation pathway</keyword>
<feature type="region of interest" description="Disordered" evidence="7">
    <location>
        <begin position="718"/>
        <end position="771"/>
    </location>
</feature>
<dbReference type="Gene3D" id="3.90.70.10">
    <property type="entry name" value="Cysteine proteinases"/>
    <property type="match status" value="2"/>
</dbReference>
<dbReference type="GO" id="GO:0004843">
    <property type="term" value="F:cysteine-type deubiquitinase activity"/>
    <property type="evidence" value="ECO:0007669"/>
    <property type="project" value="UniProtKB-EC"/>
</dbReference>
<dbReference type="SUPFAM" id="SSF54001">
    <property type="entry name" value="Cysteine proteinases"/>
    <property type="match status" value="1"/>
</dbReference>
<comment type="catalytic activity">
    <reaction evidence="1">
        <text>Thiol-dependent hydrolysis of ester, thioester, amide, peptide and isopeptide bonds formed by the C-terminal Gly of ubiquitin (a 76-residue protein attached to proteins as an intracellular targeting signal).</text>
        <dbReference type="EC" id="3.4.19.12"/>
    </reaction>
</comment>
<evidence type="ECO:0000256" key="2">
    <source>
        <dbReference type="ARBA" id="ARBA00012759"/>
    </source>
</evidence>
<gene>
    <name evidence="9" type="ORF">BT67DRAFT_168687</name>
</gene>
<keyword evidence="3" id="KW-0645">Protease</keyword>
<evidence type="ECO:0000256" key="1">
    <source>
        <dbReference type="ARBA" id="ARBA00000707"/>
    </source>
</evidence>
<dbReference type="Pfam" id="PF00443">
    <property type="entry name" value="UCH"/>
    <property type="match status" value="1"/>
</dbReference>
<dbReference type="InterPro" id="IPR044635">
    <property type="entry name" value="UBP14-like"/>
</dbReference>
<feature type="compositionally biased region" description="Polar residues" evidence="7">
    <location>
        <begin position="1008"/>
        <end position="1017"/>
    </location>
</feature>
<evidence type="ECO:0000313" key="9">
    <source>
        <dbReference type="EMBL" id="KAK4131052.1"/>
    </source>
</evidence>
<feature type="region of interest" description="Disordered" evidence="7">
    <location>
        <begin position="1217"/>
        <end position="1240"/>
    </location>
</feature>
<feature type="region of interest" description="Disordered" evidence="7">
    <location>
        <begin position="785"/>
        <end position="813"/>
    </location>
</feature>
<feature type="domain" description="USP" evidence="8">
    <location>
        <begin position="612"/>
        <end position="1208"/>
    </location>
</feature>
<organism evidence="9 10">
    <name type="scientific">Trichocladium antarcticum</name>
    <dbReference type="NCBI Taxonomy" id="1450529"/>
    <lineage>
        <taxon>Eukaryota</taxon>
        <taxon>Fungi</taxon>
        <taxon>Dikarya</taxon>
        <taxon>Ascomycota</taxon>
        <taxon>Pezizomycotina</taxon>
        <taxon>Sordariomycetes</taxon>
        <taxon>Sordariomycetidae</taxon>
        <taxon>Sordariales</taxon>
        <taxon>Chaetomiaceae</taxon>
        <taxon>Trichocladium</taxon>
    </lineage>
</organism>
<keyword evidence="10" id="KW-1185">Reference proteome</keyword>
<keyword evidence="6" id="KW-0788">Thiol protease</keyword>
<comment type="caution">
    <text evidence="9">The sequence shown here is derived from an EMBL/GenBank/DDBJ whole genome shotgun (WGS) entry which is preliminary data.</text>
</comment>
<dbReference type="PROSITE" id="PS50235">
    <property type="entry name" value="USP_3"/>
    <property type="match status" value="1"/>
</dbReference>
<dbReference type="PANTHER" id="PTHR43982">
    <property type="entry name" value="UBIQUITIN CARBOXYL-TERMINAL HYDROLASE"/>
    <property type="match status" value="1"/>
</dbReference>
<dbReference type="InterPro" id="IPR038765">
    <property type="entry name" value="Papain-like_cys_pep_sf"/>
</dbReference>
<evidence type="ECO:0000256" key="7">
    <source>
        <dbReference type="SAM" id="MobiDB-lite"/>
    </source>
</evidence>
<dbReference type="Proteomes" id="UP001304895">
    <property type="component" value="Unassembled WGS sequence"/>
</dbReference>
<evidence type="ECO:0000256" key="5">
    <source>
        <dbReference type="ARBA" id="ARBA00022801"/>
    </source>
</evidence>
<keyword evidence="5" id="KW-0378">Hydrolase</keyword>
<feature type="region of interest" description="Disordered" evidence="7">
    <location>
        <begin position="579"/>
        <end position="602"/>
    </location>
</feature>
<accession>A0AAN6UDJ6</accession>
<dbReference type="Pfam" id="PF13446">
    <property type="entry name" value="RPT"/>
    <property type="match status" value="2"/>
</dbReference>
<dbReference type="InterPro" id="IPR001394">
    <property type="entry name" value="Peptidase_C19_UCH"/>
</dbReference>
<name>A0AAN6UDJ6_9PEZI</name>
<dbReference type="PROSITE" id="PS00973">
    <property type="entry name" value="USP_2"/>
    <property type="match status" value="1"/>
</dbReference>
<feature type="compositionally biased region" description="Basic and acidic residues" evidence="7">
    <location>
        <begin position="718"/>
        <end position="731"/>
    </location>
</feature>
<protein>
    <recommendedName>
        <fullName evidence="2">ubiquitinyl hydrolase 1</fullName>
        <ecNumber evidence="2">3.4.19.12</ecNumber>
    </recommendedName>
</protein>
<dbReference type="EMBL" id="MU853428">
    <property type="protein sequence ID" value="KAK4131052.1"/>
    <property type="molecule type" value="Genomic_DNA"/>
</dbReference>
<dbReference type="InterPro" id="IPR025305">
    <property type="entry name" value="UCH_repeat_domain"/>
</dbReference>
<reference evidence="9" key="2">
    <citation type="submission" date="2023-05" db="EMBL/GenBank/DDBJ databases">
        <authorList>
            <consortium name="Lawrence Berkeley National Laboratory"/>
            <person name="Steindorff A."/>
            <person name="Hensen N."/>
            <person name="Bonometti L."/>
            <person name="Westerberg I."/>
            <person name="Brannstrom I.O."/>
            <person name="Guillou S."/>
            <person name="Cros-Aarteil S."/>
            <person name="Calhoun S."/>
            <person name="Haridas S."/>
            <person name="Kuo A."/>
            <person name="Mondo S."/>
            <person name="Pangilinan J."/>
            <person name="Riley R."/>
            <person name="Labutti K."/>
            <person name="Andreopoulos B."/>
            <person name="Lipzen A."/>
            <person name="Chen C."/>
            <person name="Yanf M."/>
            <person name="Daum C."/>
            <person name="Ng V."/>
            <person name="Clum A."/>
            <person name="Ohm R."/>
            <person name="Martin F."/>
            <person name="Silar P."/>
            <person name="Natvig D."/>
            <person name="Lalanne C."/>
            <person name="Gautier V."/>
            <person name="Ament-Velasquez S.L."/>
            <person name="Kruys A."/>
            <person name="Hutchinson M.I."/>
            <person name="Powell A.J."/>
            <person name="Barry K."/>
            <person name="Miller A.N."/>
            <person name="Grigoriev I.V."/>
            <person name="Debuchy R."/>
            <person name="Gladieux P."/>
            <person name="Thoren M.H."/>
            <person name="Johannesson H."/>
        </authorList>
    </citation>
    <scope>NUCLEOTIDE SEQUENCE</scope>
    <source>
        <strain evidence="9">CBS 123565</strain>
    </source>
</reference>
<dbReference type="EC" id="3.4.19.12" evidence="2"/>